<dbReference type="EMBL" id="KF900544">
    <property type="protein sequence ID" value="AIE98786.1"/>
    <property type="molecule type" value="Genomic_DNA"/>
</dbReference>
<proteinExistence type="predicted"/>
<reference evidence="1" key="1">
    <citation type="journal article" date="2014" name="Genome Biol. Evol.">
        <title>Pangenome evidence for extensive interdomain horizontal transfer affecting lineage core and shell genes in uncultured planktonic thaumarchaeota and euryarchaeota.</title>
        <authorList>
            <person name="Deschamps P."/>
            <person name="Zivanovic Y."/>
            <person name="Moreira D."/>
            <person name="Rodriguez-Valera F."/>
            <person name="Lopez-Garcia P."/>
        </authorList>
    </citation>
    <scope>NUCLEOTIDE SEQUENCE</scope>
</reference>
<accession>A0A075GA19</accession>
<name>A0A075GA19_9ARCH</name>
<sequence length="81" mass="9526">MDSCGRGTEYRHGKTYEECKQLAEDFTSQLKPKISEDSKLAWSTLLETVNHDELVYKLTLKYLRRDGYDIGNRDRPEIKKL</sequence>
<evidence type="ECO:0000313" key="1">
    <source>
        <dbReference type="EMBL" id="AIE98786.1"/>
    </source>
</evidence>
<organism evidence="1">
    <name type="scientific">uncultured marine thaumarchaeote KM3_08_B06</name>
    <dbReference type="NCBI Taxonomy" id="1455978"/>
    <lineage>
        <taxon>Archaea</taxon>
        <taxon>Nitrososphaerota</taxon>
        <taxon>environmental samples</taxon>
    </lineage>
</organism>
<dbReference type="AlphaFoldDB" id="A0A075GA19"/>
<protein>
    <submittedName>
        <fullName evidence="1">Uncharacterized protein</fullName>
    </submittedName>
</protein>